<dbReference type="InParanoid" id="A0A136J5A6"/>
<feature type="chain" id="PRO_5007293467" description="Secreted protein" evidence="2">
    <location>
        <begin position="24"/>
        <end position="72"/>
    </location>
</feature>
<accession>A0A136J5A6</accession>
<name>A0A136J5A6_9PEZI</name>
<evidence type="ECO:0008006" key="5">
    <source>
        <dbReference type="Google" id="ProtNLM"/>
    </source>
</evidence>
<feature type="compositionally biased region" description="Gly residues" evidence="1">
    <location>
        <begin position="62"/>
        <end position="72"/>
    </location>
</feature>
<dbReference type="EMBL" id="KQ964249">
    <property type="protein sequence ID" value="KXJ92381.1"/>
    <property type="molecule type" value="Genomic_DNA"/>
</dbReference>
<dbReference type="AlphaFoldDB" id="A0A136J5A6"/>
<keyword evidence="4" id="KW-1185">Reference proteome</keyword>
<gene>
    <name evidence="3" type="ORF">Micbo1qcDRAFT_162650</name>
</gene>
<sequence length="72" mass="7719">MKPLERCFHEALLLELLSVLATLYPFCTVALQDSEPVQAAGCAGQELRQHDLPKQTNLANGGPEGGGSTERP</sequence>
<dbReference type="Proteomes" id="UP000070501">
    <property type="component" value="Unassembled WGS sequence"/>
</dbReference>
<reference evidence="4" key="1">
    <citation type="submission" date="2016-02" db="EMBL/GenBank/DDBJ databases">
        <title>Draft genome sequence of Microdochium bolleyi, a fungal endophyte of beachgrass.</title>
        <authorList>
            <consortium name="DOE Joint Genome Institute"/>
            <person name="David A.S."/>
            <person name="May G."/>
            <person name="Haridas S."/>
            <person name="Lim J."/>
            <person name="Wang M."/>
            <person name="Labutti K."/>
            <person name="Lipzen A."/>
            <person name="Barry K."/>
            <person name="Grigoriev I.V."/>
        </authorList>
    </citation>
    <scope>NUCLEOTIDE SEQUENCE [LARGE SCALE GENOMIC DNA]</scope>
    <source>
        <strain evidence="4">J235TASD1</strain>
    </source>
</reference>
<evidence type="ECO:0000256" key="2">
    <source>
        <dbReference type="SAM" id="SignalP"/>
    </source>
</evidence>
<feature type="region of interest" description="Disordered" evidence="1">
    <location>
        <begin position="48"/>
        <end position="72"/>
    </location>
</feature>
<evidence type="ECO:0000313" key="4">
    <source>
        <dbReference type="Proteomes" id="UP000070501"/>
    </source>
</evidence>
<evidence type="ECO:0000313" key="3">
    <source>
        <dbReference type="EMBL" id="KXJ92381.1"/>
    </source>
</evidence>
<evidence type="ECO:0000256" key="1">
    <source>
        <dbReference type="SAM" id="MobiDB-lite"/>
    </source>
</evidence>
<feature type="signal peptide" evidence="2">
    <location>
        <begin position="1"/>
        <end position="23"/>
    </location>
</feature>
<keyword evidence="2" id="KW-0732">Signal</keyword>
<proteinExistence type="predicted"/>
<protein>
    <recommendedName>
        <fullName evidence="5">Secreted protein</fullName>
    </recommendedName>
</protein>
<organism evidence="3 4">
    <name type="scientific">Microdochium bolleyi</name>
    <dbReference type="NCBI Taxonomy" id="196109"/>
    <lineage>
        <taxon>Eukaryota</taxon>
        <taxon>Fungi</taxon>
        <taxon>Dikarya</taxon>
        <taxon>Ascomycota</taxon>
        <taxon>Pezizomycotina</taxon>
        <taxon>Sordariomycetes</taxon>
        <taxon>Xylariomycetidae</taxon>
        <taxon>Xylariales</taxon>
        <taxon>Microdochiaceae</taxon>
        <taxon>Microdochium</taxon>
    </lineage>
</organism>